<accession>A0A6F8VAJ9</accession>
<dbReference type="Gene3D" id="3.40.1410.10">
    <property type="entry name" value="Chorismate lyase-like"/>
    <property type="match status" value="1"/>
</dbReference>
<dbReference type="AlphaFoldDB" id="A0A6F8VAJ9"/>
<dbReference type="InterPro" id="IPR036390">
    <property type="entry name" value="WH_DNA-bd_sf"/>
</dbReference>
<dbReference type="PANTHER" id="PTHR44846:SF1">
    <property type="entry name" value="MANNOSYL-D-GLYCERATE TRANSPORT_METABOLISM SYSTEM REPRESSOR MNGR-RELATED"/>
    <property type="match status" value="1"/>
</dbReference>
<dbReference type="SMART" id="SM00345">
    <property type="entry name" value="HTH_GNTR"/>
    <property type="match status" value="1"/>
</dbReference>
<dbReference type="InterPro" id="IPR036388">
    <property type="entry name" value="WH-like_DNA-bd_sf"/>
</dbReference>
<dbReference type="InterPro" id="IPR028978">
    <property type="entry name" value="Chorismate_lyase_/UTRA_dom_sf"/>
</dbReference>
<dbReference type="InterPro" id="IPR000524">
    <property type="entry name" value="Tscrpt_reg_HTH_GntR"/>
</dbReference>
<evidence type="ECO:0000256" key="2">
    <source>
        <dbReference type="ARBA" id="ARBA00023125"/>
    </source>
</evidence>
<dbReference type="GO" id="GO:0003700">
    <property type="term" value="F:DNA-binding transcription factor activity"/>
    <property type="evidence" value="ECO:0007669"/>
    <property type="project" value="InterPro"/>
</dbReference>
<feature type="domain" description="HTH gntR-type" evidence="4">
    <location>
        <begin position="11"/>
        <end position="79"/>
    </location>
</feature>
<dbReference type="FunFam" id="1.10.10.10:FF:000079">
    <property type="entry name" value="GntR family transcriptional regulator"/>
    <property type="match status" value="1"/>
</dbReference>
<protein>
    <recommendedName>
        <fullName evidence="4">HTH gntR-type domain-containing protein</fullName>
    </recommendedName>
</protein>
<evidence type="ECO:0000313" key="5">
    <source>
        <dbReference type="EMBL" id="BCB26137.1"/>
    </source>
</evidence>
<dbReference type="CDD" id="cd07377">
    <property type="entry name" value="WHTH_GntR"/>
    <property type="match status" value="1"/>
</dbReference>
<keyword evidence="6" id="KW-1185">Reference proteome</keyword>
<dbReference type="RefSeq" id="WP_173061316.1">
    <property type="nucleotide sequence ID" value="NZ_AP022853.1"/>
</dbReference>
<proteinExistence type="predicted"/>
<dbReference type="InterPro" id="IPR050679">
    <property type="entry name" value="Bact_HTH_transcr_reg"/>
</dbReference>
<dbReference type="GO" id="GO:0003677">
    <property type="term" value="F:DNA binding"/>
    <property type="evidence" value="ECO:0007669"/>
    <property type="project" value="UniProtKB-KW"/>
</dbReference>
<organism evidence="5 6">
    <name type="scientific">Sulfurimicrobium lacus</name>
    <dbReference type="NCBI Taxonomy" id="2715678"/>
    <lineage>
        <taxon>Bacteria</taxon>
        <taxon>Pseudomonadati</taxon>
        <taxon>Pseudomonadota</taxon>
        <taxon>Betaproteobacteria</taxon>
        <taxon>Nitrosomonadales</taxon>
        <taxon>Sulfuricellaceae</taxon>
        <taxon>Sulfurimicrobium</taxon>
    </lineage>
</organism>
<dbReference type="PRINTS" id="PR00035">
    <property type="entry name" value="HTHGNTR"/>
</dbReference>
<reference evidence="6" key="1">
    <citation type="submission" date="2020-03" db="EMBL/GenBank/DDBJ databases">
        <title>Complete genome sequence of sulfur-oxidizing bacterium skT11.</title>
        <authorList>
            <person name="Kanda M."/>
            <person name="Kojima H."/>
            <person name="Fukui M."/>
        </authorList>
    </citation>
    <scope>NUCLEOTIDE SEQUENCE [LARGE SCALE GENOMIC DNA]</scope>
    <source>
        <strain evidence="6">skT11</strain>
    </source>
</reference>
<dbReference type="InterPro" id="IPR011663">
    <property type="entry name" value="UTRA"/>
</dbReference>
<name>A0A6F8VAJ9_9PROT</name>
<sequence>MRKETATPSFLPLYEQIKQLILRALSDGEWQPGAAIPSEMELARRYQVSQGTVRKALDELVMDNILVRRQGKGTFVATHADDGTAYRFLRLMSLSGEQEYPHSEFIVFSRGKADAQVASRLGVSPGSALAILRRVLTFSGAPVVYDDIRLPAALLKGVSIAMIEDHVNAHKGTLYSLYEAQYQIRIIAAHERIRATLADAVVAPLLGVAVGAPLLAIERVAFTYKNQPVEWRMSYVNTARHYHFDELN</sequence>
<evidence type="ECO:0000256" key="1">
    <source>
        <dbReference type="ARBA" id="ARBA00023015"/>
    </source>
</evidence>
<evidence type="ECO:0000313" key="6">
    <source>
        <dbReference type="Proteomes" id="UP000502260"/>
    </source>
</evidence>
<keyword evidence="3" id="KW-0804">Transcription</keyword>
<dbReference type="SUPFAM" id="SSF64288">
    <property type="entry name" value="Chorismate lyase-like"/>
    <property type="match status" value="1"/>
</dbReference>
<keyword evidence="1" id="KW-0805">Transcription regulation</keyword>
<dbReference type="KEGG" id="slac:SKTS_10230"/>
<evidence type="ECO:0000256" key="3">
    <source>
        <dbReference type="ARBA" id="ARBA00023163"/>
    </source>
</evidence>
<gene>
    <name evidence="5" type="ORF">SKTS_10230</name>
</gene>
<dbReference type="Pfam" id="PF07702">
    <property type="entry name" value="UTRA"/>
    <property type="match status" value="1"/>
</dbReference>
<dbReference type="PROSITE" id="PS50949">
    <property type="entry name" value="HTH_GNTR"/>
    <property type="match status" value="1"/>
</dbReference>
<dbReference type="Gene3D" id="1.10.10.10">
    <property type="entry name" value="Winged helix-like DNA-binding domain superfamily/Winged helix DNA-binding domain"/>
    <property type="match status" value="1"/>
</dbReference>
<keyword evidence="2" id="KW-0238">DNA-binding</keyword>
<evidence type="ECO:0000259" key="4">
    <source>
        <dbReference type="PROSITE" id="PS50949"/>
    </source>
</evidence>
<dbReference type="SUPFAM" id="SSF46785">
    <property type="entry name" value="Winged helix' DNA-binding domain"/>
    <property type="match status" value="1"/>
</dbReference>
<dbReference type="EMBL" id="AP022853">
    <property type="protein sequence ID" value="BCB26137.1"/>
    <property type="molecule type" value="Genomic_DNA"/>
</dbReference>
<dbReference type="SMART" id="SM00866">
    <property type="entry name" value="UTRA"/>
    <property type="match status" value="1"/>
</dbReference>
<dbReference type="Pfam" id="PF00392">
    <property type="entry name" value="GntR"/>
    <property type="match status" value="1"/>
</dbReference>
<dbReference type="Proteomes" id="UP000502260">
    <property type="component" value="Chromosome"/>
</dbReference>
<dbReference type="GO" id="GO:0045892">
    <property type="term" value="P:negative regulation of DNA-templated transcription"/>
    <property type="evidence" value="ECO:0007669"/>
    <property type="project" value="TreeGrafter"/>
</dbReference>
<dbReference type="PANTHER" id="PTHR44846">
    <property type="entry name" value="MANNOSYL-D-GLYCERATE TRANSPORT/METABOLISM SYSTEM REPRESSOR MNGR-RELATED"/>
    <property type="match status" value="1"/>
</dbReference>